<gene>
    <name evidence="1" type="ORF">SAY86_022401</name>
</gene>
<dbReference type="Pfam" id="PF12023">
    <property type="entry name" value="DUF3511"/>
    <property type="match status" value="1"/>
</dbReference>
<evidence type="ECO:0000313" key="1">
    <source>
        <dbReference type="EMBL" id="KAK4791966.1"/>
    </source>
</evidence>
<evidence type="ECO:0000313" key="2">
    <source>
        <dbReference type="Proteomes" id="UP001346149"/>
    </source>
</evidence>
<dbReference type="InterPro" id="IPR021899">
    <property type="entry name" value="DUF3511"/>
</dbReference>
<name>A0AAN7LSZ0_TRANT</name>
<dbReference type="PANTHER" id="PTHR33193:SF41">
    <property type="entry name" value="DUF3511 DOMAIN-CONTAINING PROTEIN"/>
    <property type="match status" value="1"/>
</dbReference>
<dbReference type="PANTHER" id="PTHR33193">
    <property type="entry name" value="DOMAIN PROTEIN, PUTATIVE (DUF3511)-RELATED"/>
    <property type="match status" value="1"/>
</dbReference>
<reference evidence="1 2" key="1">
    <citation type="journal article" date="2023" name="Hortic Res">
        <title>Pangenome of water caltrop reveals structural variations and asymmetric subgenome divergence after allopolyploidization.</title>
        <authorList>
            <person name="Zhang X."/>
            <person name="Chen Y."/>
            <person name="Wang L."/>
            <person name="Yuan Y."/>
            <person name="Fang M."/>
            <person name="Shi L."/>
            <person name="Lu R."/>
            <person name="Comes H.P."/>
            <person name="Ma Y."/>
            <person name="Chen Y."/>
            <person name="Huang G."/>
            <person name="Zhou Y."/>
            <person name="Zheng Z."/>
            <person name="Qiu Y."/>
        </authorList>
    </citation>
    <scope>NUCLEOTIDE SEQUENCE [LARGE SCALE GENOMIC DNA]</scope>
    <source>
        <strain evidence="1">F231</strain>
    </source>
</reference>
<dbReference type="Proteomes" id="UP001346149">
    <property type="component" value="Unassembled WGS sequence"/>
</dbReference>
<keyword evidence="2" id="KW-1185">Reference proteome</keyword>
<dbReference type="EMBL" id="JAXQNO010000008">
    <property type="protein sequence ID" value="KAK4791966.1"/>
    <property type="molecule type" value="Genomic_DNA"/>
</dbReference>
<protein>
    <submittedName>
        <fullName evidence="1">Uncharacterized protein</fullName>
    </submittedName>
</protein>
<comment type="caution">
    <text evidence="1">The sequence shown here is derived from an EMBL/GenBank/DDBJ whole genome shotgun (WGS) entry which is preliminary data.</text>
</comment>
<sequence>MEKSKSFGGRSITYSQIRFGLEERAKSYTFNGPSNGSSRNTELKRQQRVASYNKYATEGKLKSSLRHSFKWIKSKFSYNFCDI</sequence>
<proteinExistence type="predicted"/>
<dbReference type="AlphaFoldDB" id="A0AAN7LSZ0"/>
<organism evidence="1 2">
    <name type="scientific">Trapa natans</name>
    <name type="common">Water chestnut</name>
    <dbReference type="NCBI Taxonomy" id="22666"/>
    <lineage>
        <taxon>Eukaryota</taxon>
        <taxon>Viridiplantae</taxon>
        <taxon>Streptophyta</taxon>
        <taxon>Embryophyta</taxon>
        <taxon>Tracheophyta</taxon>
        <taxon>Spermatophyta</taxon>
        <taxon>Magnoliopsida</taxon>
        <taxon>eudicotyledons</taxon>
        <taxon>Gunneridae</taxon>
        <taxon>Pentapetalae</taxon>
        <taxon>rosids</taxon>
        <taxon>malvids</taxon>
        <taxon>Myrtales</taxon>
        <taxon>Lythraceae</taxon>
        <taxon>Trapa</taxon>
    </lineage>
</organism>
<accession>A0AAN7LSZ0</accession>